<feature type="compositionally biased region" description="Polar residues" evidence="9">
    <location>
        <begin position="321"/>
        <end position="333"/>
    </location>
</feature>
<dbReference type="Pfam" id="PF21202">
    <property type="entry name" value="SLX1_C"/>
    <property type="match status" value="1"/>
</dbReference>
<dbReference type="GO" id="GO:0017108">
    <property type="term" value="F:5'-flap endonuclease activity"/>
    <property type="evidence" value="ECO:0007669"/>
    <property type="project" value="InterPro"/>
</dbReference>
<evidence type="ECO:0000256" key="7">
    <source>
        <dbReference type="ARBA" id="ARBA00023242"/>
    </source>
</evidence>
<sequence length="621" mass="68078">MAPTSHQPALGPKSSLLSHSFPSFYACYLLKSIQTPLSKATYIGSTPNPPRRIRQHNGEITAGAWKTKHKRPWVMHMIVYGFPSRLAALQFEWAWQHPHLSRHLRDDAGKALFVGDRKSKYLKMNIQIVRMMISNHPYITWPLHVKLFTEEAVTGWKDAAKTAGALPLPPGFTCSVELEGIDGRSGKLGSGRKGPINVKDETFTSAYLAKNTALLASNPKLNCSVCHEPLFKYAMEALSTALCPASTCTAVSHLSCLAQHFLKEQSTDTGLVPRGGTCRSCETYTLWGDVVRGCYRRSTDGSVPEDEEIPESERGAMSGSDVEQQAILSPTSSPHKKPGKRKPERALPATKKPRKKVLTMSHMSSEGELFDLDVSSTDEDNSTGLLPSKKQEKPHCKVVFPRIPQGGPSSKESSPGPPLPKKRARPRKVSLPETPEAGPSISKTPTKKAKVSDRTPAKNRTNSNHLQDSDTSGEFFDFGALSEATTSDDDAPTRRRGKVNQDPPVSLNFTSPQRGLTPSTRLRQNSPHAVRTPTSRARFSSVPKSHHQESTSKSPFKPFPQLEPLDSPGDTSTDSIETLPQAEDVLMRAMSSLSVSSLAPSPKPAGQRYCYKDEDVIEISD</sequence>
<dbReference type="PANTHER" id="PTHR20208">
    <property type="entry name" value="STRUCTURE-SPECIFIC ENDONUCLEASE SUBUNIT SLX1"/>
    <property type="match status" value="1"/>
</dbReference>
<dbReference type="PANTHER" id="PTHR20208:SF10">
    <property type="entry name" value="STRUCTURE-SPECIFIC ENDONUCLEASE SUBUNIT SLX1"/>
    <property type="match status" value="1"/>
</dbReference>
<dbReference type="HAMAP" id="MF_03100">
    <property type="entry name" value="Endonuc_su_Slx1"/>
    <property type="match status" value="1"/>
</dbReference>
<comment type="subunit">
    <text evidence="8">Forms a heterodimer with SLX4.</text>
</comment>
<organism evidence="11 12">
    <name type="scientific">Collybia nuda</name>
    <dbReference type="NCBI Taxonomy" id="64659"/>
    <lineage>
        <taxon>Eukaryota</taxon>
        <taxon>Fungi</taxon>
        <taxon>Dikarya</taxon>
        <taxon>Basidiomycota</taxon>
        <taxon>Agaricomycotina</taxon>
        <taxon>Agaricomycetes</taxon>
        <taxon>Agaricomycetidae</taxon>
        <taxon>Agaricales</taxon>
        <taxon>Tricholomatineae</taxon>
        <taxon>Clitocybaceae</taxon>
        <taxon>Collybia</taxon>
    </lineage>
</organism>
<name>A0A9P6CNV7_9AGAR</name>
<dbReference type="InterPro" id="IPR048749">
    <property type="entry name" value="SLX1_C"/>
</dbReference>
<dbReference type="AlphaFoldDB" id="A0A9P6CNV7"/>
<dbReference type="Gene3D" id="3.40.1440.10">
    <property type="entry name" value="GIY-YIG endonuclease"/>
    <property type="match status" value="1"/>
</dbReference>
<feature type="region of interest" description="Disordered" evidence="9">
    <location>
        <begin position="298"/>
        <end position="582"/>
    </location>
</feature>
<evidence type="ECO:0000313" key="12">
    <source>
        <dbReference type="Proteomes" id="UP000807353"/>
    </source>
</evidence>
<evidence type="ECO:0000256" key="4">
    <source>
        <dbReference type="ARBA" id="ARBA00022801"/>
    </source>
</evidence>
<comment type="caution">
    <text evidence="11">The sequence shown here is derived from an EMBL/GenBank/DDBJ whole genome shotgun (WGS) entry which is preliminary data.</text>
</comment>
<dbReference type="Pfam" id="PF01541">
    <property type="entry name" value="GIY-YIG"/>
    <property type="match status" value="1"/>
</dbReference>
<evidence type="ECO:0000256" key="2">
    <source>
        <dbReference type="ARBA" id="ARBA00022759"/>
    </source>
</evidence>
<evidence type="ECO:0000313" key="11">
    <source>
        <dbReference type="EMBL" id="KAF9467364.1"/>
    </source>
</evidence>
<evidence type="ECO:0000256" key="9">
    <source>
        <dbReference type="SAM" id="MobiDB-lite"/>
    </source>
</evidence>
<dbReference type="InterPro" id="IPR027520">
    <property type="entry name" value="Slx1"/>
</dbReference>
<dbReference type="GO" id="GO:0008821">
    <property type="term" value="F:crossover junction DNA endonuclease activity"/>
    <property type="evidence" value="ECO:0007669"/>
    <property type="project" value="TreeGrafter"/>
</dbReference>
<dbReference type="SUPFAM" id="SSF82771">
    <property type="entry name" value="GIY-YIG endonuclease"/>
    <property type="match status" value="1"/>
</dbReference>
<reference evidence="11" key="1">
    <citation type="submission" date="2020-11" db="EMBL/GenBank/DDBJ databases">
        <authorList>
            <consortium name="DOE Joint Genome Institute"/>
            <person name="Ahrendt S."/>
            <person name="Riley R."/>
            <person name="Andreopoulos W."/>
            <person name="Labutti K."/>
            <person name="Pangilinan J."/>
            <person name="Ruiz-Duenas F.J."/>
            <person name="Barrasa J.M."/>
            <person name="Sanchez-Garcia M."/>
            <person name="Camarero S."/>
            <person name="Miyauchi S."/>
            <person name="Serrano A."/>
            <person name="Linde D."/>
            <person name="Babiker R."/>
            <person name="Drula E."/>
            <person name="Ayuso-Fernandez I."/>
            <person name="Pacheco R."/>
            <person name="Padilla G."/>
            <person name="Ferreira P."/>
            <person name="Barriuso J."/>
            <person name="Kellner H."/>
            <person name="Castanera R."/>
            <person name="Alfaro M."/>
            <person name="Ramirez L."/>
            <person name="Pisabarro A.G."/>
            <person name="Kuo A."/>
            <person name="Tritt A."/>
            <person name="Lipzen A."/>
            <person name="He G."/>
            <person name="Yan M."/>
            <person name="Ng V."/>
            <person name="Cullen D."/>
            <person name="Martin F."/>
            <person name="Rosso M.-N."/>
            <person name="Henrissat B."/>
            <person name="Hibbett D."/>
            <person name="Martinez A.T."/>
            <person name="Grigoriev I.V."/>
        </authorList>
    </citation>
    <scope>NUCLEOTIDE SEQUENCE</scope>
    <source>
        <strain evidence="11">CBS 247.69</strain>
    </source>
</reference>
<dbReference type="OrthoDB" id="24645at2759"/>
<feature type="compositionally biased region" description="Polar residues" evidence="9">
    <location>
        <begin position="507"/>
        <end position="538"/>
    </location>
</feature>
<comment type="function">
    <text evidence="8">Catalytic subunit of the SLX1-SLX4 structure-specific endonuclease that resolves DNA secondary structures generated during DNA repair and recombination. Has endonuclease activity towards branched DNA substrates, introducing single-strand cuts in duplex DNA close to junctions with ss-DNA.</text>
</comment>
<dbReference type="GO" id="GO:0033557">
    <property type="term" value="C:Slx1-Slx4 complex"/>
    <property type="evidence" value="ECO:0007669"/>
    <property type="project" value="UniProtKB-UniRule"/>
</dbReference>
<gene>
    <name evidence="11" type="ORF">BDZ94DRAFT_1032958</name>
</gene>
<dbReference type="EMBL" id="MU150237">
    <property type="protein sequence ID" value="KAF9467364.1"/>
    <property type="molecule type" value="Genomic_DNA"/>
</dbReference>
<dbReference type="PROSITE" id="PS50164">
    <property type="entry name" value="GIY_YIG"/>
    <property type="match status" value="1"/>
</dbReference>
<dbReference type="CDD" id="cd10455">
    <property type="entry name" value="GIY-YIG_SLX1"/>
    <property type="match status" value="1"/>
</dbReference>
<dbReference type="InterPro" id="IPR035901">
    <property type="entry name" value="GIY-YIG_endonuc_sf"/>
</dbReference>
<keyword evidence="1 8" id="KW-0540">Nuclease</keyword>
<keyword evidence="12" id="KW-1185">Reference proteome</keyword>
<keyword evidence="2 8" id="KW-0255">Endonuclease</keyword>
<dbReference type="Proteomes" id="UP000807353">
    <property type="component" value="Unassembled WGS sequence"/>
</dbReference>
<dbReference type="InterPro" id="IPR050381">
    <property type="entry name" value="SLX1_endonuclease"/>
</dbReference>
<feature type="compositionally biased region" description="Polar residues" evidence="9">
    <location>
        <begin position="569"/>
        <end position="578"/>
    </location>
</feature>
<feature type="compositionally biased region" description="Low complexity" evidence="9">
    <location>
        <begin position="404"/>
        <end position="414"/>
    </location>
</feature>
<proteinExistence type="inferred from homology"/>
<evidence type="ECO:0000256" key="6">
    <source>
        <dbReference type="ARBA" id="ARBA00023204"/>
    </source>
</evidence>
<dbReference type="GO" id="GO:0000724">
    <property type="term" value="P:double-strand break repair via homologous recombination"/>
    <property type="evidence" value="ECO:0007669"/>
    <property type="project" value="TreeGrafter"/>
</dbReference>
<comment type="caution">
    <text evidence="8">Lacks conserved residue(s) required for the propagation of feature annotation.</text>
</comment>
<keyword evidence="6 8" id="KW-0234">DNA repair</keyword>
<dbReference type="FunFam" id="3.40.1440.10:FF:000006">
    <property type="entry name" value="Structure-specific endonuclease subunit SLX1"/>
    <property type="match status" value="1"/>
</dbReference>
<keyword evidence="4 8" id="KW-0378">Hydrolase</keyword>
<feature type="compositionally biased region" description="Acidic residues" evidence="9">
    <location>
        <begin position="368"/>
        <end position="381"/>
    </location>
</feature>
<keyword evidence="5 8" id="KW-0233">DNA recombination</keyword>
<evidence type="ECO:0000259" key="10">
    <source>
        <dbReference type="PROSITE" id="PS50164"/>
    </source>
</evidence>
<dbReference type="InterPro" id="IPR000305">
    <property type="entry name" value="GIY-YIG_endonuc"/>
</dbReference>
<protein>
    <recommendedName>
        <fullName evidence="10">GIY-YIG domain-containing protein</fullName>
    </recommendedName>
</protein>
<comment type="subcellular location">
    <subcellularLocation>
        <location evidence="8">Nucleus</location>
    </subcellularLocation>
</comment>
<dbReference type="InterPro" id="IPR013083">
    <property type="entry name" value="Znf_RING/FYVE/PHD"/>
</dbReference>
<accession>A0A9P6CNV7</accession>
<keyword evidence="7 8" id="KW-0539">Nucleus</keyword>
<evidence type="ECO:0000256" key="3">
    <source>
        <dbReference type="ARBA" id="ARBA00022763"/>
    </source>
</evidence>
<dbReference type="Gene3D" id="3.30.40.10">
    <property type="entry name" value="Zinc/RING finger domain, C3HC4 (zinc finger)"/>
    <property type="match status" value="1"/>
</dbReference>
<evidence type="ECO:0000256" key="8">
    <source>
        <dbReference type="HAMAP-Rule" id="MF_03100"/>
    </source>
</evidence>
<evidence type="ECO:0000256" key="5">
    <source>
        <dbReference type="ARBA" id="ARBA00023172"/>
    </source>
</evidence>
<comment type="cofactor">
    <cofactor evidence="8">
        <name>a divalent metal cation</name>
        <dbReference type="ChEBI" id="CHEBI:60240"/>
    </cofactor>
</comment>
<comment type="similarity">
    <text evidence="8">Belongs to the SLX1 family.</text>
</comment>
<feature type="domain" description="GIY-YIG" evidence="10">
    <location>
        <begin position="23"/>
        <end position="105"/>
    </location>
</feature>
<feature type="compositionally biased region" description="Polar residues" evidence="9">
    <location>
        <begin position="458"/>
        <end position="472"/>
    </location>
</feature>
<evidence type="ECO:0000256" key="1">
    <source>
        <dbReference type="ARBA" id="ARBA00022722"/>
    </source>
</evidence>
<keyword evidence="3 8" id="KW-0227">DNA damage</keyword>
<feature type="compositionally biased region" description="Basic residues" evidence="9">
    <location>
        <begin position="334"/>
        <end position="343"/>
    </location>
</feature>